<evidence type="ECO:0000313" key="1">
    <source>
        <dbReference type="EMBL" id="MBL1115010.1"/>
    </source>
</evidence>
<dbReference type="RefSeq" id="WP_201852813.1">
    <property type="nucleotide sequence ID" value="NZ_JAERRG010000008.1"/>
</dbReference>
<dbReference type="EMBL" id="JAERRG010000008">
    <property type="protein sequence ID" value="MBL1115010.1"/>
    <property type="molecule type" value="Genomic_DNA"/>
</dbReference>
<reference evidence="1 2" key="1">
    <citation type="submission" date="2021-01" db="EMBL/GenBank/DDBJ databases">
        <title>WGS of actinomycetes isolated from Thailand.</title>
        <authorList>
            <person name="Thawai C."/>
        </authorList>
    </citation>
    <scope>NUCLEOTIDE SEQUENCE [LARGE SCALE GENOMIC DNA]</scope>
    <source>
        <strain evidence="1 2">CA3R110</strain>
    </source>
</reference>
<protein>
    <recommendedName>
        <fullName evidence="3">Rpn family recombination-promoting nuclease/putative transposase</fullName>
    </recommendedName>
</protein>
<name>A0ABS1PRF0_9ACTN</name>
<dbReference type="PANTHER" id="PTHR34613:SF1">
    <property type="entry name" value="SLL6017 PROTEIN"/>
    <property type="match status" value="1"/>
</dbReference>
<proteinExistence type="predicted"/>
<evidence type="ECO:0008006" key="3">
    <source>
        <dbReference type="Google" id="ProtNLM"/>
    </source>
</evidence>
<sequence>MVSSSHEALHRIFQEDTGAIVRALRQLLGVPFPETSSAFVVSPDLTEIAPVERRVDTLLQVETEADGTYLFAIESQSRRDPKKPAAWAYYLSYMHAKFGHQPVLIVLCPDEATARWAARPITLGIPDYPSLTVRPLVLGPGNTPVVTDAKDVVRDVPMAMFSAITHSKTENVDAILKALATTLNTLDPNQATIYAELVEAGLGDTPAREIWRDLMSALLNFFRSEHAQRAFAEVRAEGQAQGQAVKGAKDVLRVLSLRGLEVTAETRDRIQSCTDLDLLDAWLDRAVTASRAEDLFADS</sequence>
<comment type="caution">
    <text evidence="1">The sequence shown here is derived from an EMBL/GenBank/DDBJ whole genome shotgun (WGS) entry which is preliminary data.</text>
</comment>
<organism evidence="1 2">
    <name type="scientific">Streptomyces endocoffeicus</name>
    <dbReference type="NCBI Taxonomy" id="2898945"/>
    <lineage>
        <taxon>Bacteria</taxon>
        <taxon>Bacillati</taxon>
        <taxon>Actinomycetota</taxon>
        <taxon>Actinomycetes</taxon>
        <taxon>Kitasatosporales</taxon>
        <taxon>Streptomycetaceae</taxon>
        <taxon>Streptomyces</taxon>
    </lineage>
</organism>
<keyword evidence="2" id="KW-1185">Reference proteome</keyword>
<dbReference type="Proteomes" id="UP000621510">
    <property type="component" value="Unassembled WGS sequence"/>
</dbReference>
<gene>
    <name evidence="1" type="ORF">JK364_21805</name>
</gene>
<dbReference type="PANTHER" id="PTHR34613">
    <property type="entry name" value="SLL0800 PROTEIN"/>
    <property type="match status" value="1"/>
</dbReference>
<evidence type="ECO:0000313" key="2">
    <source>
        <dbReference type="Proteomes" id="UP000621510"/>
    </source>
</evidence>
<accession>A0ABS1PRF0</accession>